<accession>A0A367S0D5</accession>
<feature type="compositionally biased region" description="Polar residues" evidence="1">
    <location>
        <begin position="149"/>
        <end position="161"/>
    </location>
</feature>
<dbReference type="EMBL" id="LXQD01000036">
    <property type="protein sequence ID" value="RCJ40902.1"/>
    <property type="molecule type" value="Genomic_DNA"/>
</dbReference>
<evidence type="ECO:0000313" key="3">
    <source>
        <dbReference type="Proteomes" id="UP000252107"/>
    </source>
</evidence>
<keyword evidence="3" id="KW-1185">Reference proteome</keyword>
<gene>
    <name evidence="2" type="ORF">A6770_36995</name>
</gene>
<feature type="region of interest" description="Disordered" evidence="1">
    <location>
        <begin position="124"/>
        <end position="161"/>
    </location>
</feature>
<dbReference type="Proteomes" id="UP000252107">
    <property type="component" value="Unassembled WGS sequence"/>
</dbReference>
<evidence type="ECO:0000256" key="1">
    <source>
        <dbReference type="SAM" id="MobiDB-lite"/>
    </source>
</evidence>
<reference evidence="2" key="1">
    <citation type="submission" date="2016-04" db="EMBL/GenBank/DDBJ databases">
        <authorList>
            <person name="Tabuchi Yagui T.R."/>
        </authorList>
    </citation>
    <scope>NUCLEOTIDE SEQUENCE [LARGE SCALE GENOMIC DNA]</scope>
    <source>
        <strain evidence="2">NIES-26</strain>
    </source>
</reference>
<protein>
    <submittedName>
        <fullName evidence="2">Uncharacterized protein</fullName>
    </submittedName>
</protein>
<feature type="region of interest" description="Disordered" evidence="1">
    <location>
        <begin position="242"/>
        <end position="270"/>
    </location>
</feature>
<comment type="caution">
    <text evidence="2">The sequence shown here is derived from an EMBL/GenBank/DDBJ whole genome shotgun (WGS) entry which is preliminary data.</text>
</comment>
<name>A0A367S0D5_9NOSO</name>
<organism evidence="2 3">
    <name type="scientific">Nostoc minutum NIES-26</name>
    <dbReference type="NCBI Taxonomy" id="1844469"/>
    <lineage>
        <taxon>Bacteria</taxon>
        <taxon>Bacillati</taxon>
        <taxon>Cyanobacteriota</taxon>
        <taxon>Cyanophyceae</taxon>
        <taxon>Nostocales</taxon>
        <taxon>Nostocaceae</taxon>
        <taxon>Nostoc</taxon>
    </lineage>
</organism>
<proteinExistence type="predicted"/>
<feature type="compositionally biased region" description="Basic and acidic residues" evidence="1">
    <location>
        <begin position="259"/>
        <end position="270"/>
    </location>
</feature>
<evidence type="ECO:0000313" key="2">
    <source>
        <dbReference type="EMBL" id="RCJ40902.1"/>
    </source>
</evidence>
<sequence length="270" mass="30685">MKDNQSFTSTIETIRTVNHSSGISNNIMVYKLALIIEQYSPLEKSTTTLLTPEREALQAQLGTTLSQNAQTVENYRQTLKNKYYEEYLKKFGVTQQSNVLQQDNSTRVENLIAQKKQTFLQKMSENGHKSPLGQKSNYSSPDKNKEAIQSETPSSQQNQTAKQFLIPAIMRTVMTMGKDTGTGRIYEGIAYRLQLLMKEGMQFVSVSRKSGLPQTAFSAYKDESNEFKITENNLSPSETQRFITFDKQQRQQPQAQDNPIHKDNSTELGD</sequence>
<dbReference type="AlphaFoldDB" id="A0A367S0D5"/>